<comment type="caution">
    <text evidence="3">The sequence shown here is derived from an EMBL/GenBank/DDBJ whole genome shotgun (WGS) entry which is preliminary data.</text>
</comment>
<dbReference type="EMBL" id="NAAD01000005">
    <property type="protein sequence ID" value="ORJ61620.1"/>
    <property type="molecule type" value="Genomic_DNA"/>
</dbReference>
<feature type="domain" description="Glutamine amidotransferase type-2" evidence="2">
    <location>
        <begin position="1"/>
        <end position="159"/>
    </location>
</feature>
<dbReference type="InterPro" id="IPR029055">
    <property type="entry name" value="Ntn_hydrolases_N"/>
</dbReference>
<sequence length="159" mass="17960">MILHLRKSAWENTSSTRHAHPFFLGDTVFFHNGVVYDYQGLLPGITRPGLRDDSRDTEVLFYHVMSGTTGNLGRDFLATAALIRQKHDFSALNCLFSDGRKLFAYRDYTKEADYYSLYKAYAKNSCLVSSEPLDDDLRWEMMAKGEFLAIDPGNGADGA</sequence>
<evidence type="ECO:0000313" key="3">
    <source>
        <dbReference type="EMBL" id="ORJ61620.1"/>
    </source>
</evidence>
<reference evidence="3 4" key="1">
    <citation type="submission" date="2017-03" db="EMBL/GenBank/DDBJ databases">
        <title>Genome sequence of Geothermobacter sp. EPR-M, Deep-Sea Iron Reducer.</title>
        <authorList>
            <person name="Tully B."/>
            <person name="Savalia P."/>
            <person name="Abuyen K."/>
            <person name="Baughan C."/>
            <person name="Romero E."/>
            <person name="Ronkowski C."/>
            <person name="Torres B."/>
            <person name="Tremblay J."/>
            <person name="Trujillo A."/>
            <person name="Tyler M."/>
            <person name="Perez-Rodriguez I."/>
            <person name="Amend J."/>
        </authorList>
    </citation>
    <scope>NUCLEOTIDE SEQUENCE [LARGE SCALE GENOMIC DNA]</scope>
    <source>
        <strain evidence="3 4">EPR-M</strain>
    </source>
</reference>
<keyword evidence="1" id="KW-0315">Glutamine amidotransferase</keyword>
<dbReference type="Proteomes" id="UP000193136">
    <property type="component" value="Unassembled WGS sequence"/>
</dbReference>
<dbReference type="PANTHER" id="PTHR42824:SF1">
    <property type="entry name" value="GLUTAMINE AMIDOTRANSFERASE YAFJ-RELATED"/>
    <property type="match status" value="1"/>
</dbReference>
<dbReference type="InterPro" id="IPR017932">
    <property type="entry name" value="GATase_2_dom"/>
</dbReference>
<proteinExistence type="predicted"/>
<dbReference type="SUPFAM" id="SSF56235">
    <property type="entry name" value="N-terminal nucleophile aminohydrolases (Ntn hydrolases)"/>
    <property type="match status" value="1"/>
</dbReference>
<dbReference type="AlphaFoldDB" id="A0A1X0Y8S5"/>
<dbReference type="InterPro" id="IPR026869">
    <property type="entry name" value="EgtC-like"/>
</dbReference>
<dbReference type="STRING" id="1969733.B5V00_06190"/>
<accession>A0A1X0Y8S5</accession>
<name>A0A1X0Y8S5_9BACT</name>
<evidence type="ECO:0000259" key="2">
    <source>
        <dbReference type="PROSITE" id="PS51278"/>
    </source>
</evidence>
<keyword evidence="4" id="KW-1185">Reference proteome</keyword>
<protein>
    <recommendedName>
        <fullName evidence="2">Glutamine amidotransferase type-2 domain-containing protein</fullName>
    </recommendedName>
</protein>
<dbReference type="OrthoDB" id="321954at2"/>
<evidence type="ECO:0000313" key="4">
    <source>
        <dbReference type="Proteomes" id="UP000193136"/>
    </source>
</evidence>
<dbReference type="PANTHER" id="PTHR42824">
    <property type="entry name" value="GLUTAMINE AMIDOTRANSFERASE"/>
    <property type="match status" value="1"/>
</dbReference>
<dbReference type="Gene3D" id="3.60.20.10">
    <property type="entry name" value="Glutamine Phosphoribosylpyrophosphate, subunit 1, domain 1"/>
    <property type="match status" value="1"/>
</dbReference>
<evidence type="ECO:0000256" key="1">
    <source>
        <dbReference type="ARBA" id="ARBA00022962"/>
    </source>
</evidence>
<dbReference type="RefSeq" id="WP_085009894.1">
    <property type="nucleotide sequence ID" value="NZ_NAAD01000005.1"/>
</dbReference>
<dbReference type="Pfam" id="PF13230">
    <property type="entry name" value="GATase_4"/>
    <property type="match status" value="1"/>
</dbReference>
<gene>
    <name evidence="3" type="ORF">B5V00_06190</name>
</gene>
<dbReference type="PROSITE" id="PS51278">
    <property type="entry name" value="GATASE_TYPE_2"/>
    <property type="match status" value="1"/>
</dbReference>
<organism evidence="3 4">
    <name type="scientific">Geothermobacter hydrogeniphilus</name>
    <dbReference type="NCBI Taxonomy" id="1969733"/>
    <lineage>
        <taxon>Bacteria</taxon>
        <taxon>Pseudomonadati</taxon>
        <taxon>Thermodesulfobacteriota</taxon>
        <taxon>Desulfuromonadia</taxon>
        <taxon>Desulfuromonadales</taxon>
        <taxon>Geothermobacteraceae</taxon>
        <taxon>Geothermobacter</taxon>
    </lineage>
</organism>